<dbReference type="PIRSF" id="PIRSF006268">
    <property type="entry name" value="ApbE"/>
    <property type="match status" value="1"/>
</dbReference>
<organism evidence="12 13">
    <name type="scientific">Enterococcus faecium</name>
    <name type="common">Streptococcus faecium</name>
    <dbReference type="NCBI Taxonomy" id="1352"/>
    <lineage>
        <taxon>Bacteria</taxon>
        <taxon>Bacillati</taxon>
        <taxon>Bacillota</taxon>
        <taxon>Bacilli</taxon>
        <taxon>Lactobacillales</taxon>
        <taxon>Enterococcaceae</taxon>
        <taxon>Enterococcus</taxon>
    </lineage>
</organism>
<dbReference type="InterPro" id="IPR024932">
    <property type="entry name" value="ApbE"/>
</dbReference>
<feature type="binding site" evidence="11">
    <location>
        <position position="329"/>
    </location>
    <ligand>
        <name>Mg(2+)</name>
        <dbReference type="ChEBI" id="CHEBI:18420"/>
    </ligand>
</feature>
<feature type="binding site" evidence="11">
    <location>
        <position position="325"/>
    </location>
    <ligand>
        <name>Mg(2+)</name>
        <dbReference type="ChEBI" id="CHEBI:18420"/>
    </ligand>
</feature>
<dbReference type="Proteomes" id="UP000191171">
    <property type="component" value="Unassembled WGS sequence"/>
</dbReference>
<dbReference type="GO" id="GO:0046872">
    <property type="term" value="F:metal ion binding"/>
    <property type="evidence" value="ECO:0007669"/>
    <property type="project" value="UniProtKB-UniRule"/>
</dbReference>
<keyword evidence="5 10" id="KW-0479">Metal-binding</keyword>
<evidence type="ECO:0000256" key="3">
    <source>
        <dbReference type="ARBA" id="ARBA00022630"/>
    </source>
</evidence>
<evidence type="ECO:0000256" key="7">
    <source>
        <dbReference type="ARBA" id="ARBA00022842"/>
    </source>
</evidence>
<comment type="catalytic activity">
    <reaction evidence="9 10">
        <text>L-threonyl-[protein] + FAD = FMN-L-threonyl-[protein] + AMP + H(+)</text>
        <dbReference type="Rhea" id="RHEA:36847"/>
        <dbReference type="Rhea" id="RHEA-COMP:11060"/>
        <dbReference type="Rhea" id="RHEA-COMP:11061"/>
        <dbReference type="ChEBI" id="CHEBI:15378"/>
        <dbReference type="ChEBI" id="CHEBI:30013"/>
        <dbReference type="ChEBI" id="CHEBI:57692"/>
        <dbReference type="ChEBI" id="CHEBI:74257"/>
        <dbReference type="ChEBI" id="CHEBI:456215"/>
        <dbReference type="EC" id="2.7.1.180"/>
    </reaction>
</comment>
<sequence>MEGGTIARLGSRLTFQNEERKKMRKKLLFSLITLGISFMVLTGCSNSANKTTTESSAATKILKDPYSDEQFLLGTYVRIRVYDEGKESALKPAFDRVKELGDKITINQKGSEIDEVNEQAGIKPVKVSDDVYTLVKRAYEYSQDSQGGFDMAIGAITQLWRIGFDDARKPSQEEIDQALKLVDYHKIELNDKEKTVYLKEKGMIIDLGAIAKGYITDEVVKVLKKQGVTTAIVDLGGNVYVLGHSPRGENQDWTVGIQDPNMARGSVLGSIKERNKTLVTSGIYERYLEVDGKKYHHLFDPKTGYPFDNDIASVTIITDKSIDGDGLSTAVFSMGVKKGLEYVESELNNGTEAIFVTKDDKVYVTDPIKDTFKLSEDSHYTMGDRSELK</sequence>
<gene>
    <name evidence="12" type="ORF">B1P95_06805</name>
</gene>
<name>A0A1S8HL75_ENTFC</name>
<dbReference type="PANTHER" id="PTHR30040:SF2">
    <property type="entry name" value="FAD:PROTEIN FMN TRANSFERASE"/>
    <property type="match status" value="1"/>
</dbReference>
<comment type="cofactor">
    <cofactor evidence="11">
        <name>Mg(2+)</name>
        <dbReference type="ChEBI" id="CHEBI:18420"/>
    </cofactor>
    <cofactor evidence="11">
        <name>Mn(2+)</name>
        <dbReference type="ChEBI" id="CHEBI:29035"/>
    </cofactor>
    <text evidence="11">Magnesium. Can also use manganese.</text>
</comment>
<evidence type="ECO:0000313" key="13">
    <source>
        <dbReference type="Proteomes" id="UP000191171"/>
    </source>
</evidence>
<evidence type="ECO:0000313" key="12">
    <source>
        <dbReference type="EMBL" id="OOL82893.1"/>
    </source>
</evidence>
<evidence type="ECO:0000256" key="10">
    <source>
        <dbReference type="PIRNR" id="PIRNR006268"/>
    </source>
</evidence>
<evidence type="ECO:0000256" key="11">
    <source>
        <dbReference type="PIRSR" id="PIRSR006268-2"/>
    </source>
</evidence>
<comment type="caution">
    <text evidence="12">The sequence shown here is derived from an EMBL/GenBank/DDBJ whole genome shotgun (WGS) entry which is preliminary data.</text>
</comment>
<dbReference type="Gene3D" id="3.10.520.10">
    <property type="entry name" value="ApbE-like domains"/>
    <property type="match status" value="1"/>
</dbReference>
<proteinExistence type="inferred from homology"/>
<dbReference type="Pfam" id="PF02424">
    <property type="entry name" value="ApbE"/>
    <property type="match status" value="1"/>
</dbReference>
<protein>
    <recommendedName>
        <fullName evidence="2 10">FAD:protein FMN transferase</fullName>
        <ecNumber evidence="1 10">2.7.1.180</ecNumber>
    </recommendedName>
    <alternativeName>
        <fullName evidence="8 10">Flavin transferase</fullName>
    </alternativeName>
</protein>
<dbReference type="AlphaFoldDB" id="A0A1S8HL75"/>
<reference evidence="12 13" key="1">
    <citation type="submission" date="2017-02" db="EMBL/GenBank/DDBJ databases">
        <title>Clonality and virulence of isolates of VRE in Hematopoietic Stem Cell Transplanted (HSCT) patients.</title>
        <authorList>
            <person name="Marchi A.P."/>
            <person name="Martins R.C."/>
            <person name="Marie S.K."/>
            <person name="Levin A.S."/>
            <person name="Costa S.F."/>
        </authorList>
    </citation>
    <scope>NUCLEOTIDE SEQUENCE [LARGE SCALE GENOMIC DNA]</scope>
    <source>
        <strain evidence="12 13">LIM1759</strain>
    </source>
</reference>
<evidence type="ECO:0000256" key="8">
    <source>
        <dbReference type="ARBA" id="ARBA00031306"/>
    </source>
</evidence>
<evidence type="ECO:0000256" key="4">
    <source>
        <dbReference type="ARBA" id="ARBA00022679"/>
    </source>
</evidence>
<comment type="similarity">
    <text evidence="10">Belongs to the ApbE family.</text>
</comment>
<evidence type="ECO:0000256" key="2">
    <source>
        <dbReference type="ARBA" id="ARBA00016337"/>
    </source>
</evidence>
<evidence type="ECO:0000256" key="5">
    <source>
        <dbReference type="ARBA" id="ARBA00022723"/>
    </source>
</evidence>
<dbReference type="SUPFAM" id="SSF143631">
    <property type="entry name" value="ApbE-like"/>
    <property type="match status" value="1"/>
</dbReference>
<keyword evidence="3 10" id="KW-0285">Flavoprotein</keyword>
<dbReference type="InterPro" id="IPR003374">
    <property type="entry name" value="ApbE-like_sf"/>
</dbReference>
<evidence type="ECO:0000256" key="1">
    <source>
        <dbReference type="ARBA" id="ARBA00011955"/>
    </source>
</evidence>
<feature type="binding site" evidence="11">
    <location>
        <position position="209"/>
    </location>
    <ligand>
        <name>Mg(2+)</name>
        <dbReference type="ChEBI" id="CHEBI:18420"/>
    </ligand>
</feature>
<evidence type="ECO:0000256" key="9">
    <source>
        <dbReference type="ARBA" id="ARBA00048540"/>
    </source>
</evidence>
<dbReference type="GO" id="GO:0016740">
    <property type="term" value="F:transferase activity"/>
    <property type="evidence" value="ECO:0007669"/>
    <property type="project" value="UniProtKB-UniRule"/>
</dbReference>
<evidence type="ECO:0000256" key="6">
    <source>
        <dbReference type="ARBA" id="ARBA00022827"/>
    </source>
</evidence>
<dbReference type="EMBL" id="MVGJ01000031">
    <property type="protein sequence ID" value="OOL82893.1"/>
    <property type="molecule type" value="Genomic_DNA"/>
</dbReference>
<keyword evidence="7 10" id="KW-0460">Magnesium</keyword>
<keyword evidence="6 10" id="KW-0274">FAD</keyword>
<accession>A0A1S8HL75</accession>
<keyword evidence="4 10" id="KW-0808">Transferase</keyword>
<dbReference type="EC" id="2.7.1.180" evidence="1 10"/>
<dbReference type="PANTHER" id="PTHR30040">
    <property type="entry name" value="THIAMINE BIOSYNTHESIS LIPOPROTEIN APBE"/>
    <property type="match status" value="1"/>
</dbReference>